<organism evidence="3 4">
    <name type="scientific">Desulfomonile tiedjei</name>
    <dbReference type="NCBI Taxonomy" id="2358"/>
    <lineage>
        <taxon>Bacteria</taxon>
        <taxon>Pseudomonadati</taxon>
        <taxon>Thermodesulfobacteriota</taxon>
        <taxon>Desulfomonilia</taxon>
        <taxon>Desulfomonilales</taxon>
        <taxon>Desulfomonilaceae</taxon>
        <taxon>Desulfomonile</taxon>
    </lineage>
</organism>
<evidence type="ECO:0000313" key="4">
    <source>
        <dbReference type="Proteomes" id="UP000807825"/>
    </source>
</evidence>
<dbReference type="Proteomes" id="UP000807825">
    <property type="component" value="Unassembled WGS sequence"/>
</dbReference>
<name>A0A9D6V7F2_9BACT</name>
<protein>
    <submittedName>
        <fullName evidence="3">SPFH domain-containing protein</fullName>
    </submittedName>
</protein>
<dbReference type="SMART" id="SM00244">
    <property type="entry name" value="PHB"/>
    <property type="match status" value="1"/>
</dbReference>
<dbReference type="SUPFAM" id="SSF117892">
    <property type="entry name" value="Band 7/SPFH domain"/>
    <property type="match status" value="1"/>
</dbReference>
<evidence type="ECO:0000259" key="2">
    <source>
        <dbReference type="SMART" id="SM00244"/>
    </source>
</evidence>
<dbReference type="InterPro" id="IPR001107">
    <property type="entry name" value="Band_7"/>
</dbReference>
<comment type="caution">
    <text evidence="3">The sequence shown here is derived from an EMBL/GenBank/DDBJ whole genome shotgun (WGS) entry which is preliminary data.</text>
</comment>
<reference evidence="3" key="1">
    <citation type="submission" date="2020-07" db="EMBL/GenBank/DDBJ databases">
        <title>Huge and variable diversity of episymbiotic CPR bacteria and DPANN archaea in groundwater ecosystems.</title>
        <authorList>
            <person name="He C.Y."/>
            <person name="Keren R."/>
            <person name="Whittaker M."/>
            <person name="Farag I.F."/>
            <person name="Doudna J."/>
            <person name="Cate J.H.D."/>
            <person name="Banfield J.F."/>
        </authorList>
    </citation>
    <scope>NUCLEOTIDE SEQUENCE</scope>
    <source>
        <strain evidence="3">NC_groundwater_1664_Pr3_B-0.1um_52_9</strain>
    </source>
</reference>
<dbReference type="AlphaFoldDB" id="A0A9D6V7F2"/>
<dbReference type="CDD" id="cd03402">
    <property type="entry name" value="SPFH_like_u2"/>
    <property type="match status" value="1"/>
</dbReference>
<dbReference type="PANTHER" id="PTHR43446">
    <property type="entry name" value="MEMBRANE PROTEIN-RELATED"/>
    <property type="match status" value="1"/>
</dbReference>
<comment type="subcellular location">
    <subcellularLocation>
        <location evidence="1">Membrane</location>
        <topology evidence="1">Single-pass membrane protein</topology>
    </subcellularLocation>
</comment>
<evidence type="ECO:0000256" key="1">
    <source>
        <dbReference type="ARBA" id="ARBA00004167"/>
    </source>
</evidence>
<dbReference type="PANTHER" id="PTHR43446:SF1">
    <property type="entry name" value="BAND 7 DOMAIN-CONTAINING PROTEIN"/>
    <property type="match status" value="1"/>
</dbReference>
<dbReference type="GO" id="GO:0016020">
    <property type="term" value="C:membrane"/>
    <property type="evidence" value="ECO:0007669"/>
    <property type="project" value="UniProtKB-SubCell"/>
</dbReference>
<evidence type="ECO:0000313" key="3">
    <source>
        <dbReference type="EMBL" id="MBI5251351.1"/>
    </source>
</evidence>
<dbReference type="EMBL" id="JACRDE010000465">
    <property type="protein sequence ID" value="MBI5251351.1"/>
    <property type="molecule type" value="Genomic_DNA"/>
</dbReference>
<dbReference type="InterPro" id="IPR036013">
    <property type="entry name" value="Band_7/SPFH_dom_sf"/>
</dbReference>
<dbReference type="Pfam" id="PF01145">
    <property type="entry name" value="Band_7"/>
    <property type="match status" value="1"/>
</dbReference>
<feature type="domain" description="Band 7" evidence="2">
    <location>
        <begin position="22"/>
        <end position="187"/>
    </location>
</feature>
<dbReference type="Gene3D" id="3.30.479.30">
    <property type="entry name" value="Band 7 domain"/>
    <property type="match status" value="1"/>
</dbReference>
<accession>A0A9D6V7F2</accession>
<sequence>MDALILLFFVIGAAVAAVVGFKGFITVKPREGVVILSFGAYRGTIDSEGIHWVFPFGCRLIRIPTSEITLEVATATVVDGHGNPIQVGAVVVYRVKDIRKAVLEVENFRTFIENKAGAVIKGVSARFPYHSSNPEAPCLKGENETVRRTYIKELQKAVESAGIDVLDVRLNDLTYAPEIAQAMLMRQQALALIEARKTIVDGAVAIVCDALNKLQAAGIQMADSQKEVLISNLLVVLCSGERAQPVMQVQAQSPSYRLPVSD</sequence>
<gene>
    <name evidence="3" type="ORF">HY912_17825</name>
</gene>
<proteinExistence type="predicted"/>